<dbReference type="PANTHER" id="PTHR19303">
    <property type="entry name" value="TRANSPOSON"/>
    <property type="match status" value="1"/>
</dbReference>
<sequence>MSNYVGGGERNNKNKNKRAAISLQKKIDIFNSLANGYDSKTVAETFYIHPSTVCVIKKNEKKYSDLHAKGINENIEKYRVSKAPLIEEAIFNWFLNASAILKAKANNFAELNQMSDFNATDGWVSRTNAWMSSSIFIDWLSQWDKNLVKSNRKIALFLDNAPCHPQIDSLKNIKLVFLPSKTNSILQPLDQGILNALKTNYRSRVLNQLVLFMDKKQDWTIQDWLKNWDLWKALNVLSQSWDQITMSTIVNCWRKAGFIVSDCPEDPQQEAKKITSLLDDKEFKEFVNLDEKNYIFWANAI</sequence>
<accession>A0A814L2M1</accession>
<evidence type="ECO:0000259" key="1">
    <source>
        <dbReference type="Pfam" id="PF03184"/>
    </source>
</evidence>
<dbReference type="Proteomes" id="UP000663879">
    <property type="component" value="Unassembled WGS sequence"/>
</dbReference>
<comment type="caution">
    <text evidence="2">The sequence shown here is derived from an EMBL/GenBank/DDBJ whole genome shotgun (WGS) entry which is preliminary data.</text>
</comment>
<dbReference type="PANTHER" id="PTHR19303:SF73">
    <property type="entry name" value="PROTEIN PDC2"/>
    <property type="match status" value="1"/>
</dbReference>
<dbReference type="Pfam" id="PF03184">
    <property type="entry name" value="DDE_1"/>
    <property type="match status" value="1"/>
</dbReference>
<name>A0A814L2M1_9BILA</name>
<gene>
    <name evidence="2" type="ORF">OXX778_LOCUS19175</name>
</gene>
<dbReference type="InterPro" id="IPR050863">
    <property type="entry name" value="CenT-Element_Derived"/>
</dbReference>
<evidence type="ECO:0000313" key="2">
    <source>
        <dbReference type="EMBL" id="CAF1058639.1"/>
    </source>
</evidence>
<dbReference type="GO" id="GO:0003677">
    <property type="term" value="F:DNA binding"/>
    <property type="evidence" value="ECO:0007669"/>
    <property type="project" value="TreeGrafter"/>
</dbReference>
<dbReference type="InterPro" id="IPR004875">
    <property type="entry name" value="DDE_SF_endonuclease_dom"/>
</dbReference>
<dbReference type="GO" id="GO:0005634">
    <property type="term" value="C:nucleus"/>
    <property type="evidence" value="ECO:0007669"/>
    <property type="project" value="TreeGrafter"/>
</dbReference>
<feature type="domain" description="DDE-1" evidence="1">
    <location>
        <begin position="100"/>
        <end position="253"/>
    </location>
</feature>
<keyword evidence="3" id="KW-1185">Reference proteome</keyword>
<dbReference type="InterPro" id="IPR009057">
    <property type="entry name" value="Homeodomain-like_sf"/>
</dbReference>
<reference evidence="2" key="1">
    <citation type="submission" date="2021-02" db="EMBL/GenBank/DDBJ databases">
        <authorList>
            <person name="Nowell W R."/>
        </authorList>
    </citation>
    <scope>NUCLEOTIDE SEQUENCE</scope>
    <source>
        <strain evidence="2">Ploen Becks lab</strain>
    </source>
</reference>
<dbReference type="SUPFAM" id="SSF46689">
    <property type="entry name" value="Homeodomain-like"/>
    <property type="match status" value="1"/>
</dbReference>
<dbReference type="OrthoDB" id="6016943at2759"/>
<organism evidence="2 3">
    <name type="scientific">Brachionus calyciflorus</name>
    <dbReference type="NCBI Taxonomy" id="104777"/>
    <lineage>
        <taxon>Eukaryota</taxon>
        <taxon>Metazoa</taxon>
        <taxon>Spiralia</taxon>
        <taxon>Gnathifera</taxon>
        <taxon>Rotifera</taxon>
        <taxon>Eurotatoria</taxon>
        <taxon>Monogononta</taxon>
        <taxon>Pseudotrocha</taxon>
        <taxon>Ploima</taxon>
        <taxon>Brachionidae</taxon>
        <taxon>Brachionus</taxon>
    </lineage>
</organism>
<evidence type="ECO:0000313" key="3">
    <source>
        <dbReference type="Proteomes" id="UP000663879"/>
    </source>
</evidence>
<protein>
    <recommendedName>
        <fullName evidence="1">DDE-1 domain-containing protein</fullName>
    </recommendedName>
</protein>
<dbReference type="AlphaFoldDB" id="A0A814L2M1"/>
<proteinExistence type="predicted"/>
<dbReference type="EMBL" id="CAJNOC010005666">
    <property type="protein sequence ID" value="CAF1058639.1"/>
    <property type="molecule type" value="Genomic_DNA"/>
</dbReference>